<organism evidence="2">
    <name type="scientific">Drosophila melanogaster</name>
    <name type="common">Fruit fly</name>
    <dbReference type="NCBI Taxonomy" id="7227"/>
    <lineage>
        <taxon>Eukaryota</taxon>
        <taxon>Metazoa</taxon>
        <taxon>Ecdysozoa</taxon>
        <taxon>Arthropoda</taxon>
        <taxon>Hexapoda</taxon>
        <taxon>Insecta</taxon>
        <taxon>Pterygota</taxon>
        <taxon>Neoptera</taxon>
        <taxon>Endopterygota</taxon>
        <taxon>Diptera</taxon>
        <taxon>Brachycera</taxon>
        <taxon>Muscomorpha</taxon>
        <taxon>Ephydroidea</taxon>
        <taxon>Drosophilidae</taxon>
        <taxon>Drosophila</taxon>
        <taxon>Sophophora</taxon>
    </lineage>
</organism>
<keyword evidence="1" id="KW-0812">Transmembrane</keyword>
<keyword evidence="1" id="KW-0472">Membrane</keyword>
<keyword evidence="1" id="KW-1133">Transmembrane helix</keyword>
<feature type="transmembrane region" description="Helical" evidence="1">
    <location>
        <begin position="66"/>
        <end position="92"/>
    </location>
</feature>
<accession>Q6IID7</accession>
<feature type="transmembrane region" description="Helical" evidence="1">
    <location>
        <begin position="112"/>
        <end position="135"/>
    </location>
</feature>
<dbReference type="EMBL" id="BK003129">
    <property type="protein sequence ID" value="DAA03329.1"/>
    <property type="molecule type" value="Genomic_DNA"/>
</dbReference>
<dbReference type="AlphaFoldDB" id="Q6IID7"/>
<evidence type="ECO:0000256" key="1">
    <source>
        <dbReference type="SAM" id="Phobius"/>
    </source>
</evidence>
<name>Q6IID7_DROME</name>
<reference evidence="2" key="1">
    <citation type="journal article" date="2003" name="Genome Biol.">
        <title>An integrated gene annotation and transcriptional profiling approach towards the full gene content of the Drosophila genome.</title>
        <authorList>
            <person name="Hild M."/>
            <person name="Beckmann B."/>
            <person name="Haas S.A."/>
            <person name="Koch B."/>
            <person name="Solovyev V."/>
            <person name="Busold C."/>
            <person name="Fellenberg K."/>
            <person name="Boutros M."/>
            <person name="Vingron M."/>
            <person name="Sauer F."/>
            <person name="Hoheisel J.D."/>
            <person name="Paro R."/>
        </authorList>
    </citation>
    <scope>NUCLEOTIDE SEQUENCE</scope>
</reference>
<gene>
    <name evidence="2" type="ORF">HDC18670</name>
</gene>
<proteinExistence type="predicted"/>
<evidence type="ECO:0000313" key="2">
    <source>
        <dbReference type="EMBL" id="DAA03329.1"/>
    </source>
</evidence>
<sequence length="146" mass="15342">MATGCERDGARPTSGVIGVLGWGTRLKANLLTKCILRIRPIRRTSPTVRVLVVPLHRITWSPHKPVAVAAADVAAVLLLLLLLLFRLLLLLLLPPSSSSSSWSSLQLHTFHLLFPGGGLGGLGVLGVLSGVGGYLQGGGFLAEVPK</sequence>
<protein>
    <submittedName>
        <fullName evidence="2">HDC18670</fullName>
    </submittedName>
</protein>